<sequence>MSGRNLVLRLARPRLRVSSARLIPSAQTVHTRLFSTAKRLLTSLPDTHIFRAIRDHDPASLAVLHSLSGRSFTYGNLTADVLRAKEDLEQKAGKIKGKLAGERVAFMAENSYDYVVMLLAIFGCDAIALPLSPSFPTGELQYILDNSAAKVFLATEKYADKAQGVLQAGLQHDPLFDIRQKLVVGASGSEVVPLEKSKGSSELPAGGMMLYTSGTTNRPKGVFIPESALTAQATSLLQAWEYSPHDRLLHLLPLHHIHGVVNAIITPLFAGSSIEFMYPFNTDQVWNRLAAPFLPQTSSKSPHKSKITFLTAVPTVYNRLRASFSSLSPELQEAARKGISPENLRLNISGSAALPTPTKAAWQTLSNGNVLLERFGMTEVGMALSCGLDFADRVDGSVGWPLPQVEARLVDTETNEVIPLGEEIDANGRERVGEIQLRGPTIFREYFGNEKATRESFVDSGDGGGHWFCTGDVATRRVVQGAGKGTSGEWARGPMYFIQGRKSVDIIKTGGEKVSALEVERELLSLYVIPTPCKLPIFPSHLSLPILQPRGHATKYAILTHASPQIAEAAVVGLPSEQWGSKVAAVVVLHPDAHTTGRNGKAWGPMDMRRALKDRLAGYKIPQEMKVLDAIPRNAMGKVNKKALVKQVFDV</sequence>
<dbReference type="InterPro" id="IPR042099">
    <property type="entry name" value="ANL_N_sf"/>
</dbReference>
<dbReference type="InterPro" id="IPR000873">
    <property type="entry name" value="AMP-dep_synth/lig_dom"/>
</dbReference>
<reference evidence="4" key="1">
    <citation type="submission" date="2015-09" db="EMBL/GenBank/DDBJ databases">
        <authorList>
            <person name="Fill T.P."/>
            <person name="Baretta J.F."/>
            <person name="de Almeida L.G."/>
            <person name="Rocha M."/>
            <person name="de Souza D.H."/>
            <person name="Malavazi I."/>
            <person name="Cerdeira L.T."/>
            <person name="Hong H."/>
            <person name="Samborskyy M."/>
            <person name="de Vasconcelos A.T."/>
            <person name="Leadlay P."/>
            <person name="Rodrigues-Filho E."/>
        </authorList>
    </citation>
    <scope>NUCLEOTIDE SEQUENCE [LARGE SCALE GENOMIC DNA]</scope>
    <source>
        <strain evidence="4">LaBioMMi 136</strain>
    </source>
</reference>
<feature type="domain" description="AMP-dependent synthetase/ligase" evidence="1">
    <location>
        <begin position="67"/>
        <end position="447"/>
    </location>
</feature>
<evidence type="ECO:0000259" key="2">
    <source>
        <dbReference type="Pfam" id="PF13193"/>
    </source>
</evidence>
<dbReference type="Proteomes" id="UP000190744">
    <property type="component" value="Unassembled WGS sequence"/>
</dbReference>
<evidence type="ECO:0000313" key="3">
    <source>
        <dbReference type="EMBL" id="OOQ83757.1"/>
    </source>
</evidence>
<evidence type="ECO:0000313" key="4">
    <source>
        <dbReference type="Proteomes" id="UP000190744"/>
    </source>
</evidence>
<dbReference type="PANTHER" id="PTHR43201">
    <property type="entry name" value="ACYL-COA SYNTHETASE"/>
    <property type="match status" value="1"/>
</dbReference>
<organism evidence="3 4">
    <name type="scientific">Penicillium brasilianum</name>
    <dbReference type="NCBI Taxonomy" id="104259"/>
    <lineage>
        <taxon>Eukaryota</taxon>
        <taxon>Fungi</taxon>
        <taxon>Dikarya</taxon>
        <taxon>Ascomycota</taxon>
        <taxon>Pezizomycotina</taxon>
        <taxon>Eurotiomycetes</taxon>
        <taxon>Eurotiomycetidae</taxon>
        <taxon>Eurotiales</taxon>
        <taxon>Aspergillaceae</taxon>
        <taxon>Penicillium</taxon>
    </lineage>
</organism>
<gene>
    <name evidence="3" type="ORF">PEBR_33412</name>
</gene>
<dbReference type="InterPro" id="IPR025110">
    <property type="entry name" value="AMP-bd_C"/>
</dbReference>
<accession>A0A1S9RE53</accession>
<dbReference type="Pfam" id="PF00501">
    <property type="entry name" value="AMP-binding"/>
    <property type="match status" value="1"/>
</dbReference>
<dbReference type="Pfam" id="PF13193">
    <property type="entry name" value="AMP-binding_C"/>
    <property type="match status" value="1"/>
</dbReference>
<comment type="caution">
    <text evidence="3">The sequence shown here is derived from an EMBL/GenBank/DDBJ whole genome shotgun (WGS) entry which is preliminary data.</text>
</comment>
<dbReference type="AlphaFoldDB" id="A0A1S9RE53"/>
<feature type="domain" description="AMP-binding enzyme C-terminal" evidence="2">
    <location>
        <begin position="562"/>
        <end position="638"/>
    </location>
</feature>
<proteinExistence type="predicted"/>
<protein>
    <submittedName>
        <fullName evidence="3">Putative AMP-binding enzyme</fullName>
    </submittedName>
</protein>
<dbReference type="Gene3D" id="3.30.300.30">
    <property type="match status" value="1"/>
</dbReference>
<dbReference type="EMBL" id="LJBN01000192">
    <property type="protein sequence ID" value="OOQ83757.1"/>
    <property type="molecule type" value="Genomic_DNA"/>
</dbReference>
<evidence type="ECO:0000259" key="1">
    <source>
        <dbReference type="Pfam" id="PF00501"/>
    </source>
</evidence>
<dbReference type="Gene3D" id="3.40.50.12780">
    <property type="entry name" value="N-terminal domain of ligase-like"/>
    <property type="match status" value="1"/>
</dbReference>
<name>A0A1S9RE53_PENBI</name>
<dbReference type="InterPro" id="IPR045851">
    <property type="entry name" value="AMP-bd_C_sf"/>
</dbReference>
<dbReference type="GO" id="GO:0031956">
    <property type="term" value="F:medium-chain fatty acid-CoA ligase activity"/>
    <property type="evidence" value="ECO:0007669"/>
    <property type="project" value="TreeGrafter"/>
</dbReference>
<dbReference type="PANTHER" id="PTHR43201:SF28">
    <property type="entry name" value="ENZYME, PUTATIVE (AFU_ORTHOLOGUE AFUA_7G01530)-RELATED"/>
    <property type="match status" value="1"/>
</dbReference>
<dbReference type="GO" id="GO:0006631">
    <property type="term" value="P:fatty acid metabolic process"/>
    <property type="evidence" value="ECO:0007669"/>
    <property type="project" value="TreeGrafter"/>
</dbReference>
<dbReference type="SUPFAM" id="SSF56801">
    <property type="entry name" value="Acetyl-CoA synthetase-like"/>
    <property type="match status" value="1"/>
</dbReference>